<comment type="similarity">
    <text evidence="2 6">Belongs to the FPP/GGPP synthase family.</text>
</comment>
<keyword evidence="8" id="KW-1185">Reference proteome</keyword>
<evidence type="ECO:0000256" key="2">
    <source>
        <dbReference type="ARBA" id="ARBA00006706"/>
    </source>
</evidence>
<dbReference type="Proteomes" id="UP000198253">
    <property type="component" value="Chromosome I"/>
</dbReference>
<dbReference type="CDD" id="cd00685">
    <property type="entry name" value="Trans_IPPS_HT"/>
    <property type="match status" value="1"/>
</dbReference>
<dbReference type="SUPFAM" id="SSF48576">
    <property type="entry name" value="Terpenoid synthases"/>
    <property type="match status" value="1"/>
</dbReference>
<dbReference type="EMBL" id="LT607413">
    <property type="protein sequence ID" value="SCF18672.1"/>
    <property type="molecule type" value="Genomic_DNA"/>
</dbReference>
<organism evidence="7 8">
    <name type="scientific">Micromonospora echinospora</name>
    <name type="common">Micromonospora purpurea</name>
    <dbReference type="NCBI Taxonomy" id="1877"/>
    <lineage>
        <taxon>Bacteria</taxon>
        <taxon>Bacillati</taxon>
        <taxon>Actinomycetota</taxon>
        <taxon>Actinomycetes</taxon>
        <taxon>Micromonosporales</taxon>
        <taxon>Micromonosporaceae</taxon>
        <taxon>Micromonospora</taxon>
    </lineage>
</organism>
<dbReference type="InParanoid" id="A0A1C4YD18"/>
<evidence type="ECO:0000256" key="4">
    <source>
        <dbReference type="ARBA" id="ARBA00022723"/>
    </source>
</evidence>
<dbReference type="GO" id="GO:0008299">
    <property type="term" value="P:isoprenoid biosynthetic process"/>
    <property type="evidence" value="ECO:0007669"/>
    <property type="project" value="InterPro"/>
</dbReference>
<accession>A0A1C4YD18</accession>
<evidence type="ECO:0000313" key="7">
    <source>
        <dbReference type="EMBL" id="SCF18672.1"/>
    </source>
</evidence>
<dbReference type="InterPro" id="IPR033749">
    <property type="entry name" value="Polyprenyl_synt_CS"/>
</dbReference>
<evidence type="ECO:0000256" key="6">
    <source>
        <dbReference type="RuleBase" id="RU004466"/>
    </source>
</evidence>
<comment type="cofactor">
    <cofactor evidence="1">
        <name>Mg(2+)</name>
        <dbReference type="ChEBI" id="CHEBI:18420"/>
    </cofactor>
</comment>
<dbReference type="PROSITE" id="PS00444">
    <property type="entry name" value="POLYPRENYL_SYNTHASE_2"/>
    <property type="match status" value="1"/>
</dbReference>
<dbReference type="Gene3D" id="1.10.600.10">
    <property type="entry name" value="Farnesyl Diphosphate Synthase"/>
    <property type="match status" value="1"/>
</dbReference>
<evidence type="ECO:0000256" key="1">
    <source>
        <dbReference type="ARBA" id="ARBA00001946"/>
    </source>
</evidence>
<dbReference type="OrthoDB" id="4497239at2"/>
<dbReference type="SFLD" id="SFLDS00005">
    <property type="entry name" value="Isoprenoid_Synthase_Type_I"/>
    <property type="match status" value="1"/>
</dbReference>
<reference evidence="8" key="1">
    <citation type="submission" date="2016-06" db="EMBL/GenBank/DDBJ databases">
        <authorList>
            <person name="Varghese N."/>
            <person name="Submissions Spin"/>
        </authorList>
    </citation>
    <scope>NUCLEOTIDE SEQUENCE [LARGE SCALE GENOMIC DNA]</scope>
    <source>
        <strain evidence="8">DSM 43816</strain>
    </source>
</reference>
<keyword evidence="4" id="KW-0479">Metal-binding</keyword>
<keyword evidence="3 6" id="KW-0808">Transferase</keyword>
<dbReference type="FunCoup" id="A0A1C4YD18">
    <property type="interactions" value="67"/>
</dbReference>
<dbReference type="PANTHER" id="PTHR12001:SF85">
    <property type="entry name" value="SHORT CHAIN ISOPRENYL DIPHOSPHATE SYNTHASE"/>
    <property type="match status" value="1"/>
</dbReference>
<dbReference type="InterPro" id="IPR000092">
    <property type="entry name" value="Polyprenyl_synt"/>
</dbReference>
<dbReference type="RefSeq" id="WP_088982861.1">
    <property type="nucleotide sequence ID" value="NZ_LT607413.1"/>
</dbReference>
<dbReference type="PROSITE" id="PS00723">
    <property type="entry name" value="POLYPRENYL_SYNTHASE_1"/>
    <property type="match status" value="1"/>
</dbReference>
<evidence type="ECO:0000256" key="3">
    <source>
        <dbReference type="ARBA" id="ARBA00022679"/>
    </source>
</evidence>
<dbReference type="InterPro" id="IPR008949">
    <property type="entry name" value="Isoprenoid_synthase_dom_sf"/>
</dbReference>
<evidence type="ECO:0000313" key="8">
    <source>
        <dbReference type="Proteomes" id="UP000198253"/>
    </source>
</evidence>
<dbReference type="GO" id="GO:0046872">
    <property type="term" value="F:metal ion binding"/>
    <property type="evidence" value="ECO:0007669"/>
    <property type="project" value="UniProtKB-KW"/>
</dbReference>
<dbReference type="AlphaFoldDB" id="A0A1C4YD18"/>
<proteinExistence type="inferred from homology"/>
<evidence type="ECO:0000256" key="5">
    <source>
        <dbReference type="ARBA" id="ARBA00022842"/>
    </source>
</evidence>
<dbReference type="PANTHER" id="PTHR12001">
    <property type="entry name" value="GERANYLGERANYL PYROPHOSPHATE SYNTHASE"/>
    <property type="match status" value="1"/>
</dbReference>
<gene>
    <name evidence="7" type="ORF">GA0070618_3853</name>
</gene>
<dbReference type="SFLD" id="SFLDG01017">
    <property type="entry name" value="Polyprenyl_Transferase_Like"/>
    <property type="match status" value="1"/>
</dbReference>
<sequence length="360" mass="38431">MTHAAPVSPVDRAGLRQRVDKALTGFLANQRGWLTRVDEALVPVAEAVEAFVLRGGKRLRPAFAYWGYRGAGGVDSEQVVATLSALEFVQASALIHDDLMDRSDTRRGEPAVHRRFALRHRDAGWTGDAEGFGDAAAILLGDLCLVWSDEMLHGAGLDARTLARARPVFDEMRTEVTVGQYLDVLTQATGDTSLERAGKVARYKSAKYTVERPLLLGAALAGATTEVEAAYSAYGLPLGEAFQLRDDVLGVFGDPAQTGKPAGDDLREGKRTYLVAAAVAGTDDAGRTLVEQHLGDPELDEAGVARLREVITVSGALARTEERIAALTETALAALATVDLETEARQALVDLAIAATRRAD</sequence>
<dbReference type="GO" id="GO:0004659">
    <property type="term" value="F:prenyltransferase activity"/>
    <property type="evidence" value="ECO:0007669"/>
    <property type="project" value="InterPro"/>
</dbReference>
<protein>
    <submittedName>
        <fullName evidence="7">Geranylgeranyl diphosphate synthase, type I</fullName>
    </submittedName>
</protein>
<dbReference type="Pfam" id="PF00348">
    <property type="entry name" value="polyprenyl_synt"/>
    <property type="match status" value="1"/>
</dbReference>
<keyword evidence="5" id="KW-0460">Magnesium</keyword>
<name>A0A1C4YD18_MICEC</name>